<gene>
    <name evidence="2" type="ORF">SAMN05444358_111101</name>
</gene>
<dbReference type="STRING" id="985054.SAMN05444358_111101"/>
<dbReference type="Gene3D" id="3.40.225.10">
    <property type="entry name" value="Class II aldolase/adducin N-terminal domain"/>
    <property type="match status" value="1"/>
</dbReference>
<sequence>MTSTDPVKASIVQCCHLMAHKGLIAGTEGNVSARARDGGVWMTPSNLNKGK</sequence>
<dbReference type="Proteomes" id="UP000183400">
    <property type="component" value="Unassembled WGS sequence"/>
</dbReference>
<dbReference type="AlphaFoldDB" id="A0A1H3EJU0"/>
<evidence type="ECO:0000313" key="2">
    <source>
        <dbReference type="EMBL" id="SDX79053.1"/>
    </source>
</evidence>
<dbReference type="SUPFAM" id="SSF53639">
    <property type="entry name" value="AraD/HMP-PK domain-like"/>
    <property type="match status" value="1"/>
</dbReference>
<protein>
    <submittedName>
        <fullName evidence="2">Class II Aldolase and Adducin N-terminal domain-containing protein</fullName>
    </submittedName>
</protein>
<accession>A0A1H3EJU0</accession>
<evidence type="ECO:0000313" key="3">
    <source>
        <dbReference type="Proteomes" id="UP000183400"/>
    </source>
</evidence>
<proteinExistence type="predicted"/>
<dbReference type="EMBL" id="FNNP01000011">
    <property type="protein sequence ID" value="SDX79053.1"/>
    <property type="molecule type" value="Genomic_DNA"/>
</dbReference>
<feature type="domain" description="Class II aldolase/adducin N-terminal" evidence="1">
    <location>
        <begin position="10"/>
        <end position="50"/>
    </location>
</feature>
<dbReference type="InterPro" id="IPR036409">
    <property type="entry name" value="Aldolase_II/adducin_N_sf"/>
</dbReference>
<evidence type="ECO:0000259" key="1">
    <source>
        <dbReference type="Pfam" id="PF00596"/>
    </source>
</evidence>
<dbReference type="Pfam" id="PF00596">
    <property type="entry name" value="Aldolase_II"/>
    <property type="match status" value="1"/>
</dbReference>
<organism evidence="2 3">
    <name type="scientific">Ruegeria halocynthiae</name>
    <dbReference type="NCBI Taxonomy" id="985054"/>
    <lineage>
        <taxon>Bacteria</taxon>
        <taxon>Pseudomonadati</taxon>
        <taxon>Pseudomonadota</taxon>
        <taxon>Alphaproteobacteria</taxon>
        <taxon>Rhodobacterales</taxon>
        <taxon>Roseobacteraceae</taxon>
        <taxon>Ruegeria</taxon>
    </lineage>
</organism>
<dbReference type="InterPro" id="IPR001303">
    <property type="entry name" value="Aldolase_II/adducin_N"/>
</dbReference>
<keyword evidence="3" id="KW-1185">Reference proteome</keyword>
<reference evidence="3" key="1">
    <citation type="submission" date="2016-10" db="EMBL/GenBank/DDBJ databases">
        <authorList>
            <person name="Varghese N."/>
            <person name="Submissions S."/>
        </authorList>
    </citation>
    <scope>NUCLEOTIDE SEQUENCE [LARGE SCALE GENOMIC DNA]</scope>
    <source>
        <strain evidence="3">DSM 27839</strain>
    </source>
</reference>
<name>A0A1H3EJU0_9RHOB</name>
<dbReference type="OrthoDB" id="5500703at2"/>